<keyword evidence="3" id="KW-1185">Reference proteome</keyword>
<sequence>RARAAMASVAARSDLGRKWPAPVYFRRDRQGAQGVAVAAALRDWAAKRAHRQQLRAPVCGACDPPKWPPNGGASPALGTKRTALRRLRGAQRAMQPGKEPRHRRRYLPAAAEIAAGLPVAFM</sequence>
<dbReference type="PaxDb" id="6945-B7PIR2"/>
<dbReference type="EMBL" id="DS720687">
    <property type="protein sequence ID" value="EEC06484.1"/>
    <property type="molecule type" value="Genomic_DNA"/>
</dbReference>
<dbReference type="EnsemblMetazoa" id="ISCW004539-RA">
    <property type="protein sequence ID" value="ISCW004539-PA"/>
    <property type="gene ID" value="ISCW004539"/>
</dbReference>
<dbReference type="InParanoid" id="B7PIR2"/>
<proteinExistence type="predicted"/>
<dbReference type="VEuPathDB" id="VectorBase:ISCW004539"/>
<evidence type="ECO:0000313" key="3">
    <source>
        <dbReference type="Proteomes" id="UP000001555"/>
    </source>
</evidence>
<gene>
    <name evidence="1" type="ORF">IscW_ISCW004539</name>
</gene>
<dbReference type="HOGENOM" id="CLU_2032371_0_0_1"/>
<evidence type="ECO:0000313" key="1">
    <source>
        <dbReference type="EMBL" id="EEC06484.1"/>
    </source>
</evidence>
<dbReference type="AlphaFoldDB" id="B7PIR2"/>
<reference evidence="1 3" key="1">
    <citation type="submission" date="2008-03" db="EMBL/GenBank/DDBJ databases">
        <title>Annotation of Ixodes scapularis.</title>
        <authorList>
            <consortium name="Ixodes scapularis Genome Project Consortium"/>
            <person name="Caler E."/>
            <person name="Hannick L.I."/>
            <person name="Bidwell S."/>
            <person name="Joardar V."/>
            <person name="Thiagarajan M."/>
            <person name="Amedeo P."/>
            <person name="Galinsky K.J."/>
            <person name="Schobel S."/>
            <person name="Inman J."/>
            <person name="Hostetler J."/>
            <person name="Miller J."/>
            <person name="Hammond M."/>
            <person name="Megy K."/>
            <person name="Lawson D."/>
            <person name="Kodira C."/>
            <person name="Sutton G."/>
            <person name="Meyer J."/>
            <person name="Hill C.A."/>
            <person name="Birren B."/>
            <person name="Nene V."/>
            <person name="Collins F."/>
            <person name="Alarcon-Chaidez F."/>
            <person name="Wikel S."/>
            <person name="Strausberg R."/>
        </authorList>
    </citation>
    <scope>NUCLEOTIDE SEQUENCE [LARGE SCALE GENOMIC DNA]</scope>
    <source>
        <strain evidence="3">Wikel</strain>
        <strain evidence="1">Wikel colony</strain>
    </source>
</reference>
<feature type="non-terminal residue" evidence="1">
    <location>
        <position position="122"/>
    </location>
</feature>
<dbReference type="Proteomes" id="UP000001555">
    <property type="component" value="Unassembled WGS sequence"/>
</dbReference>
<organism>
    <name type="scientific">Ixodes scapularis</name>
    <name type="common">Black-legged tick</name>
    <name type="synonym">Deer tick</name>
    <dbReference type="NCBI Taxonomy" id="6945"/>
    <lineage>
        <taxon>Eukaryota</taxon>
        <taxon>Metazoa</taxon>
        <taxon>Ecdysozoa</taxon>
        <taxon>Arthropoda</taxon>
        <taxon>Chelicerata</taxon>
        <taxon>Arachnida</taxon>
        <taxon>Acari</taxon>
        <taxon>Parasitiformes</taxon>
        <taxon>Ixodida</taxon>
        <taxon>Ixodoidea</taxon>
        <taxon>Ixodidae</taxon>
        <taxon>Ixodinae</taxon>
        <taxon>Ixodes</taxon>
    </lineage>
</organism>
<dbReference type="VEuPathDB" id="VectorBase:ISCI004539"/>
<accession>B7PIR2</accession>
<name>B7PIR2_IXOSC</name>
<dbReference type="EMBL" id="ABJB010510018">
    <property type="status" value="NOT_ANNOTATED_CDS"/>
    <property type="molecule type" value="Genomic_DNA"/>
</dbReference>
<protein>
    <submittedName>
        <fullName evidence="1 2">Uncharacterized protein</fullName>
    </submittedName>
</protein>
<evidence type="ECO:0000313" key="2">
    <source>
        <dbReference type="EnsemblMetazoa" id="ISCW004539-PA"/>
    </source>
</evidence>
<feature type="non-terminal residue" evidence="1">
    <location>
        <position position="1"/>
    </location>
</feature>
<reference evidence="2" key="2">
    <citation type="submission" date="2020-05" db="UniProtKB">
        <authorList>
            <consortium name="EnsemblMetazoa"/>
        </authorList>
    </citation>
    <scope>IDENTIFICATION</scope>
    <source>
        <strain evidence="2">wikel</strain>
    </source>
</reference>